<dbReference type="STRING" id="1250231.SAMN04488552_3065"/>
<dbReference type="Proteomes" id="UP000198858">
    <property type="component" value="Chromosome I"/>
</dbReference>
<dbReference type="InterPro" id="IPR032808">
    <property type="entry name" value="DoxX"/>
</dbReference>
<gene>
    <name evidence="8" type="ORF">SAMN04488552_3065</name>
</gene>
<keyword evidence="4 7" id="KW-0812">Transmembrane</keyword>
<feature type="transmembrane region" description="Helical" evidence="7">
    <location>
        <begin position="12"/>
        <end position="33"/>
    </location>
</feature>
<evidence type="ECO:0000256" key="6">
    <source>
        <dbReference type="ARBA" id="ARBA00023136"/>
    </source>
</evidence>
<evidence type="ECO:0000313" key="8">
    <source>
        <dbReference type="EMBL" id="SDS40513.1"/>
    </source>
</evidence>
<feature type="transmembrane region" description="Helical" evidence="7">
    <location>
        <begin position="81"/>
        <end position="98"/>
    </location>
</feature>
<evidence type="ECO:0000256" key="1">
    <source>
        <dbReference type="ARBA" id="ARBA00004651"/>
    </source>
</evidence>
<keyword evidence="9" id="KW-1185">Reference proteome</keyword>
<comment type="subcellular location">
    <subcellularLocation>
        <location evidence="1">Cell membrane</location>
        <topology evidence="1">Multi-pass membrane protein</topology>
    </subcellularLocation>
</comment>
<keyword evidence="3" id="KW-1003">Cell membrane</keyword>
<dbReference type="InterPro" id="IPR051907">
    <property type="entry name" value="DoxX-like_oxidoreductase"/>
</dbReference>
<reference evidence="8 9" key="1">
    <citation type="submission" date="2016-10" db="EMBL/GenBank/DDBJ databases">
        <authorList>
            <person name="Varghese N."/>
            <person name="Submissions S."/>
        </authorList>
    </citation>
    <scope>NUCLEOTIDE SEQUENCE [LARGE SCALE GENOMIC DNA]</scope>
    <source>
        <strain evidence="8 9">Mar_2010_102</strain>
    </source>
</reference>
<feature type="transmembrane region" description="Helical" evidence="7">
    <location>
        <begin position="53"/>
        <end position="74"/>
    </location>
</feature>
<accession>A0A1H1RXW1</accession>
<protein>
    <submittedName>
        <fullName evidence="8">Putative oxidoreductase</fullName>
    </submittedName>
</protein>
<evidence type="ECO:0000256" key="2">
    <source>
        <dbReference type="ARBA" id="ARBA00006679"/>
    </source>
</evidence>
<feature type="transmembrane region" description="Helical" evidence="7">
    <location>
        <begin position="110"/>
        <end position="129"/>
    </location>
</feature>
<dbReference type="Pfam" id="PF07681">
    <property type="entry name" value="DoxX"/>
    <property type="match status" value="1"/>
</dbReference>
<dbReference type="AlphaFoldDB" id="A0A1H1RXW1"/>
<evidence type="ECO:0000256" key="3">
    <source>
        <dbReference type="ARBA" id="ARBA00022475"/>
    </source>
</evidence>
<sequence>MDSYRTNLNLLNADVGLLIFRVSISLLMLTHGLPKLLKFFGPEELGFADPIGLGETITFTLTVFSEFFCAAFILFGFITRFAALPLITSTFVAAFIVHKADGFADQELPLLFMSGFILLAFTGPGKYSIDFWMNKKKKSSA</sequence>
<proteinExistence type="inferred from homology"/>
<dbReference type="PANTHER" id="PTHR33452:SF1">
    <property type="entry name" value="INNER MEMBRANE PROTEIN YPHA-RELATED"/>
    <property type="match status" value="1"/>
</dbReference>
<organism evidence="8 9">
    <name type="scientific">Christiangramia echinicola</name>
    <dbReference type="NCBI Taxonomy" id="279359"/>
    <lineage>
        <taxon>Bacteria</taxon>
        <taxon>Pseudomonadati</taxon>
        <taxon>Bacteroidota</taxon>
        <taxon>Flavobacteriia</taxon>
        <taxon>Flavobacteriales</taxon>
        <taxon>Flavobacteriaceae</taxon>
        <taxon>Christiangramia</taxon>
    </lineage>
</organism>
<keyword evidence="5 7" id="KW-1133">Transmembrane helix</keyword>
<evidence type="ECO:0000313" key="9">
    <source>
        <dbReference type="Proteomes" id="UP000198858"/>
    </source>
</evidence>
<comment type="similarity">
    <text evidence="2">Belongs to the DoxX family.</text>
</comment>
<evidence type="ECO:0000256" key="7">
    <source>
        <dbReference type="SAM" id="Phobius"/>
    </source>
</evidence>
<evidence type="ECO:0000256" key="4">
    <source>
        <dbReference type="ARBA" id="ARBA00022692"/>
    </source>
</evidence>
<name>A0A1H1RXW1_9FLAO</name>
<evidence type="ECO:0000256" key="5">
    <source>
        <dbReference type="ARBA" id="ARBA00022989"/>
    </source>
</evidence>
<keyword evidence="6 7" id="KW-0472">Membrane</keyword>
<dbReference type="PANTHER" id="PTHR33452">
    <property type="entry name" value="OXIDOREDUCTASE CATD-RELATED"/>
    <property type="match status" value="1"/>
</dbReference>
<dbReference type="GO" id="GO:0005886">
    <property type="term" value="C:plasma membrane"/>
    <property type="evidence" value="ECO:0007669"/>
    <property type="project" value="UniProtKB-SubCell"/>
</dbReference>
<dbReference type="EMBL" id="LT629745">
    <property type="protein sequence ID" value="SDS40513.1"/>
    <property type="molecule type" value="Genomic_DNA"/>
</dbReference>
<dbReference type="RefSeq" id="WP_089663605.1">
    <property type="nucleotide sequence ID" value="NZ_LT629745.1"/>
</dbReference>